<evidence type="ECO:0000256" key="2">
    <source>
        <dbReference type="SAM" id="SignalP"/>
    </source>
</evidence>
<gene>
    <name evidence="4" type="ORF">EMQ25_02965</name>
</gene>
<keyword evidence="5" id="KW-1185">Reference proteome</keyword>
<dbReference type="PANTHER" id="PTHR43208:SF1">
    <property type="entry name" value="ABC TRANSPORTER SUBSTRATE-BINDING PROTEIN"/>
    <property type="match status" value="1"/>
</dbReference>
<dbReference type="PROSITE" id="PS51318">
    <property type="entry name" value="TAT"/>
    <property type="match status" value="1"/>
</dbReference>
<dbReference type="OrthoDB" id="9781639at2"/>
<comment type="caution">
    <text evidence="4">The sequence shown here is derived from an EMBL/GenBank/DDBJ whole genome shotgun (WGS) entry which is preliminary data.</text>
</comment>
<dbReference type="Proteomes" id="UP000281547">
    <property type="component" value="Unassembled WGS sequence"/>
</dbReference>
<dbReference type="InterPro" id="IPR006311">
    <property type="entry name" value="TAT_signal"/>
</dbReference>
<dbReference type="AlphaFoldDB" id="A0A433XLJ3"/>
<dbReference type="Gene3D" id="3.40.50.2300">
    <property type="match status" value="2"/>
</dbReference>
<dbReference type="GO" id="GO:0005886">
    <property type="term" value="C:plasma membrane"/>
    <property type="evidence" value="ECO:0007669"/>
    <property type="project" value="InterPro"/>
</dbReference>
<evidence type="ECO:0000259" key="3">
    <source>
        <dbReference type="Pfam" id="PF02608"/>
    </source>
</evidence>
<feature type="domain" description="ABC transporter substrate-binding protein PnrA-like" evidence="3">
    <location>
        <begin position="34"/>
        <end position="313"/>
    </location>
</feature>
<reference evidence="4 5" key="1">
    <citation type="journal article" date="2016" name="Int. J. Syst. Evol. Microbiol.">
        <title>Arsenicitalea aurantiaca gen. nov., sp. nov., a new member of the family Hyphomicrobiaceae, isolated from high-arsenic sediment.</title>
        <authorList>
            <person name="Mu Y."/>
            <person name="Zhou L."/>
            <person name="Zeng X.C."/>
            <person name="Liu L."/>
            <person name="Pan Y."/>
            <person name="Chen X."/>
            <person name="Wang J."/>
            <person name="Li S."/>
            <person name="Li W.J."/>
            <person name="Wang Y."/>
        </authorList>
    </citation>
    <scope>NUCLEOTIDE SEQUENCE [LARGE SCALE GENOMIC DNA]</scope>
    <source>
        <strain evidence="4 5">42-50</strain>
    </source>
</reference>
<sequence>MTIITRRTALKIGGAGLALPLLGSRAFAQDEPLKIGFVNVGPRDDNGWTYGHYVGMQALEEEFGDRIETTFVENVAEGPDCERVLRELAQQGHKLIFATSFGFGDYVIRVAREFPDVIFEHATGYQRSENVGTYNARFHEGRAVIGTIAGHMTETNLIGYIGSFPIPEVNMGINAFTLAAQKVNPDIEVRVVWLSTWNDPAREADAARALIDQGCDILVQHTDGPAALQVAEERGIIGGFGQGADMSAFAPNAHLSAIIDIWGPHYIAATQKVLDGTWESGDSWPGLAEGEVVIGDYNEKIPADVVEAAEAVRLGIIDGSIDPFTGPIVDNTGTERVAEGETIDDAGLWAMDWYVQGVQS</sequence>
<keyword evidence="1 2" id="KW-0732">Signal</keyword>
<feature type="chain" id="PRO_5019029654" evidence="2">
    <location>
        <begin position="29"/>
        <end position="360"/>
    </location>
</feature>
<proteinExistence type="predicted"/>
<dbReference type="InterPro" id="IPR003760">
    <property type="entry name" value="PnrA-like"/>
</dbReference>
<evidence type="ECO:0000313" key="5">
    <source>
        <dbReference type="Proteomes" id="UP000281547"/>
    </source>
</evidence>
<dbReference type="CDD" id="cd19963">
    <property type="entry name" value="PBP1_BMP-like"/>
    <property type="match status" value="1"/>
</dbReference>
<feature type="signal peptide" evidence="2">
    <location>
        <begin position="1"/>
        <end position="28"/>
    </location>
</feature>
<name>A0A433XLJ3_9HYPH</name>
<dbReference type="EMBL" id="RZNJ01000001">
    <property type="protein sequence ID" value="RUT34931.1"/>
    <property type="molecule type" value="Genomic_DNA"/>
</dbReference>
<dbReference type="RefSeq" id="WP_127187051.1">
    <property type="nucleotide sequence ID" value="NZ_RZNJ01000001.1"/>
</dbReference>
<accession>A0A433XLJ3</accession>
<evidence type="ECO:0000256" key="1">
    <source>
        <dbReference type="ARBA" id="ARBA00022729"/>
    </source>
</evidence>
<evidence type="ECO:0000313" key="4">
    <source>
        <dbReference type="EMBL" id="RUT34931.1"/>
    </source>
</evidence>
<dbReference type="Pfam" id="PF02608">
    <property type="entry name" value="Bmp"/>
    <property type="match status" value="1"/>
</dbReference>
<dbReference type="PANTHER" id="PTHR43208">
    <property type="entry name" value="ABC TRANSPORTER SUBSTRATE-BINDING PROTEIN"/>
    <property type="match status" value="1"/>
</dbReference>
<organism evidence="4 5">
    <name type="scientific">Arsenicitalea aurantiaca</name>
    <dbReference type="NCBI Taxonomy" id="1783274"/>
    <lineage>
        <taxon>Bacteria</taxon>
        <taxon>Pseudomonadati</taxon>
        <taxon>Pseudomonadota</taxon>
        <taxon>Alphaproteobacteria</taxon>
        <taxon>Hyphomicrobiales</taxon>
        <taxon>Devosiaceae</taxon>
        <taxon>Arsenicitalea</taxon>
    </lineage>
</organism>
<protein>
    <submittedName>
        <fullName evidence="4">BMP family ABC transporter substrate-binding protein</fullName>
    </submittedName>
</protein>
<dbReference type="InterPro" id="IPR052910">
    <property type="entry name" value="ABC-Purine-Binding"/>
</dbReference>